<evidence type="ECO:0000256" key="1">
    <source>
        <dbReference type="ARBA" id="ARBA00006943"/>
    </source>
</evidence>
<dbReference type="Proteomes" id="UP000546642">
    <property type="component" value="Unassembled WGS sequence"/>
</dbReference>
<comment type="similarity">
    <text evidence="1">Belongs to the amidinotransferase family.</text>
</comment>
<dbReference type="GO" id="GO:0015067">
    <property type="term" value="F:amidinotransferase activity"/>
    <property type="evidence" value="ECO:0007669"/>
    <property type="project" value="InterPro"/>
</dbReference>
<name>A0A7W9YJL8_9ACTN</name>
<dbReference type="EMBL" id="JACHDS010000001">
    <property type="protein sequence ID" value="MBB6173382.1"/>
    <property type="molecule type" value="Genomic_DNA"/>
</dbReference>
<keyword evidence="3" id="KW-0378">Hydrolase</keyword>
<dbReference type="AlphaFoldDB" id="A0A7W9YJL8"/>
<evidence type="ECO:0000313" key="3">
    <source>
        <dbReference type="EMBL" id="MBB6173382.1"/>
    </source>
</evidence>
<evidence type="ECO:0000313" key="4">
    <source>
        <dbReference type="Proteomes" id="UP000546642"/>
    </source>
</evidence>
<dbReference type="PANTHER" id="PTHR10488:SF1">
    <property type="entry name" value="GLYCINE AMIDINOTRANSFERASE, MITOCHONDRIAL"/>
    <property type="match status" value="1"/>
</dbReference>
<protein>
    <submittedName>
        <fullName evidence="3">N-dimethylarginine dimethylaminohydrolase</fullName>
    </submittedName>
</protein>
<comment type="caution">
    <text evidence="3">The sequence shown here is derived from an EMBL/GenBank/DDBJ whole genome shotgun (WGS) entry which is preliminary data.</text>
</comment>
<dbReference type="PANTHER" id="PTHR10488">
    <property type="entry name" value="GLYCINE AMIDINOTRANSFERASE, MITOCHONDRIAL"/>
    <property type="match status" value="1"/>
</dbReference>
<keyword evidence="2" id="KW-0808">Transferase</keyword>
<dbReference type="RefSeq" id="WP_184076725.1">
    <property type="nucleotide sequence ID" value="NZ_JACHDS010000001.1"/>
</dbReference>
<evidence type="ECO:0000256" key="2">
    <source>
        <dbReference type="ARBA" id="ARBA00022679"/>
    </source>
</evidence>
<organism evidence="3 4">
    <name type="scientific">Nocardiopsis mwathae</name>
    <dbReference type="NCBI Taxonomy" id="1472723"/>
    <lineage>
        <taxon>Bacteria</taxon>
        <taxon>Bacillati</taxon>
        <taxon>Actinomycetota</taxon>
        <taxon>Actinomycetes</taxon>
        <taxon>Streptosporangiales</taxon>
        <taxon>Nocardiopsidaceae</taxon>
        <taxon>Nocardiopsis</taxon>
    </lineage>
</organism>
<keyword evidence="4" id="KW-1185">Reference proteome</keyword>
<dbReference type="SUPFAM" id="SSF55909">
    <property type="entry name" value="Pentein"/>
    <property type="match status" value="1"/>
</dbReference>
<accession>A0A7W9YJL8</accession>
<dbReference type="InterPro" id="IPR033195">
    <property type="entry name" value="AmidinoTrfase"/>
</dbReference>
<reference evidence="3 4" key="1">
    <citation type="submission" date="2020-08" db="EMBL/GenBank/DDBJ databases">
        <title>Sequencing the genomes of 1000 actinobacteria strains.</title>
        <authorList>
            <person name="Klenk H.-P."/>
        </authorList>
    </citation>
    <scope>NUCLEOTIDE SEQUENCE [LARGE SCALE GENOMIC DNA]</scope>
    <source>
        <strain evidence="3 4">DSM 46659</strain>
    </source>
</reference>
<sequence>MKQPDSARTEAISVRNEFAPLREVVVGANDPDGLVMPLSYSAVKYIRLSPEEVEFLDRNAGRPVLDVYPPEEVHAVTRELDDLAALFEADGVRVHRPRPFTDAESRYVVPGGAPVFARDPIIVVGSAVIEASLMIPGRRKEAFAFRDALAARLAEDSEACWIAAPPPLPSEFDIERPDGPGPFLEGGDVFLLDDDILVGDSGLASNRAGVDWLRRHAGGRRVHQVQLADTWLHLDCVLAVVRPGLAIAHRPAFTGGLPDLIADWEVIDATEEEARAMGCNTLCLAPNRVIVPSEHTRLIGELRRRGVEVVDDISFAKVSQNGGGVRCATAPLVRG</sequence>
<dbReference type="Pfam" id="PF02274">
    <property type="entry name" value="ADI"/>
    <property type="match status" value="1"/>
</dbReference>
<dbReference type="GO" id="GO:0016787">
    <property type="term" value="F:hydrolase activity"/>
    <property type="evidence" value="ECO:0007669"/>
    <property type="project" value="UniProtKB-KW"/>
</dbReference>
<proteinExistence type="inferred from homology"/>
<dbReference type="Gene3D" id="3.75.10.10">
    <property type="entry name" value="L-arginine/glycine Amidinotransferase, Chain A"/>
    <property type="match status" value="1"/>
</dbReference>
<gene>
    <name evidence="3" type="ORF">HNR23_003442</name>
</gene>